<dbReference type="Gene3D" id="3.10.100.10">
    <property type="entry name" value="Mannose-Binding Protein A, subunit A"/>
    <property type="match status" value="1"/>
</dbReference>
<dbReference type="GO" id="GO:0004888">
    <property type="term" value="F:transmembrane signaling receptor activity"/>
    <property type="evidence" value="ECO:0007669"/>
    <property type="project" value="InterPro"/>
</dbReference>
<protein>
    <submittedName>
        <fullName evidence="3">B-cell differentiation antigen CD72-like</fullName>
    </submittedName>
</protein>
<dbReference type="InterPro" id="IPR016186">
    <property type="entry name" value="C-type_lectin-like/link_sf"/>
</dbReference>
<dbReference type="AlphaFoldDB" id="A0A6P8Q9P7"/>
<evidence type="ECO:0000256" key="1">
    <source>
        <dbReference type="SAM" id="Coils"/>
    </source>
</evidence>
<organism evidence="2 3">
    <name type="scientific">Geotrypetes seraphini</name>
    <name type="common">Gaboon caecilian</name>
    <name type="synonym">Caecilia seraphini</name>
    <dbReference type="NCBI Taxonomy" id="260995"/>
    <lineage>
        <taxon>Eukaryota</taxon>
        <taxon>Metazoa</taxon>
        <taxon>Chordata</taxon>
        <taxon>Craniata</taxon>
        <taxon>Vertebrata</taxon>
        <taxon>Euteleostomi</taxon>
        <taxon>Amphibia</taxon>
        <taxon>Gymnophiona</taxon>
        <taxon>Geotrypetes</taxon>
    </lineage>
</organism>
<sequence>MQLSQQMLEDHEVLNSSFSQSMRLKDKALKDTENKLHESEVRLKDTRDRCFQHLNHTEQELEDMRRNLGITQDLLTDSERKLKTSEEIMKTIEKERDQLNSDLKKKEELFADCALIESCPQGWKLAGGKCLYFSTTINNWETSKAYCEDADSSVLVFSKENLQVQEYIKQKRKEHWSMLPPYYHNTWRDGSKSKLYFDKKDEGIHVQSSHTFESWSYPWICVKVAHKITFQNTFPTDDVKNNDCIWMKRYLPYYEVL</sequence>
<dbReference type="InterPro" id="IPR039689">
    <property type="entry name" value="CD72"/>
</dbReference>
<feature type="coiled-coil region" evidence="1">
    <location>
        <begin position="29"/>
        <end position="109"/>
    </location>
</feature>
<gene>
    <name evidence="3" type="primary">LOC117356801</name>
</gene>
<dbReference type="PANTHER" id="PTHR15028">
    <property type="entry name" value="CD72-RELATED"/>
    <property type="match status" value="1"/>
</dbReference>
<keyword evidence="1" id="KW-0175">Coiled coil</keyword>
<evidence type="ECO:0000313" key="2">
    <source>
        <dbReference type="Proteomes" id="UP000515159"/>
    </source>
</evidence>
<dbReference type="InterPro" id="IPR016187">
    <property type="entry name" value="CTDL_fold"/>
</dbReference>
<dbReference type="SUPFAM" id="SSF57997">
    <property type="entry name" value="Tropomyosin"/>
    <property type="match status" value="1"/>
</dbReference>
<dbReference type="GO" id="GO:0005886">
    <property type="term" value="C:plasma membrane"/>
    <property type="evidence" value="ECO:0007669"/>
    <property type="project" value="InterPro"/>
</dbReference>
<dbReference type="Proteomes" id="UP000515159">
    <property type="component" value="Chromosome 1"/>
</dbReference>
<accession>A0A6P8Q9P7</accession>
<dbReference type="SUPFAM" id="SSF56436">
    <property type="entry name" value="C-type lectin-like"/>
    <property type="match status" value="1"/>
</dbReference>
<keyword evidence="2" id="KW-1185">Reference proteome</keyword>
<reference evidence="3" key="1">
    <citation type="submission" date="2025-08" db="UniProtKB">
        <authorList>
            <consortium name="RefSeq"/>
        </authorList>
    </citation>
    <scope>IDENTIFICATION</scope>
</reference>
<dbReference type="PANTHER" id="PTHR15028:SF6">
    <property type="entry name" value="B-CELL DIFFERENTIATION ANTIGEN CD72"/>
    <property type="match status" value="1"/>
</dbReference>
<dbReference type="InParanoid" id="A0A6P8Q9P7"/>
<dbReference type="RefSeq" id="XP_033792400.1">
    <property type="nucleotide sequence ID" value="XM_033936509.1"/>
</dbReference>
<dbReference type="OrthoDB" id="8950604at2759"/>
<dbReference type="KEGG" id="gsh:117356801"/>
<proteinExistence type="predicted"/>
<name>A0A6P8Q9P7_GEOSA</name>
<dbReference type="GeneID" id="117356801"/>
<evidence type="ECO:0000313" key="3">
    <source>
        <dbReference type="RefSeq" id="XP_033792400.1"/>
    </source>
</evidence>